<dbReference type="RefSeq" id="WP_239179389.1">
    <property type="nucleotide sequence ID" value="NZ_JAKRDF010000003.1"/>
</dbReference>
<keyword evidence="1" id="KW-1133">Transmembrane helix</keyword>
<organism evidence="2 3">
    <name type="scientific">Corynebacterium singulare</name>
    <dbReference type="NCBI Taxonomy" id="161899"/>
    <lineage>
        <taxon>Bacteria</taxon>
        <taxon>Bacillati</taxon>
        <taxon>Actinomycetota</taxon>
        <taxon>Actinomycetes</taxon>
        <taxon>Mycobacteriales</taxon>
        <taxon>Corynebacteriaceae</taxon>
        <taxon>Corynebacterium</taxon>
    </lineage>
</organism>
<dbReference type="Proteomes" id="UP001521911">
    <property type="component" value="Unassembled WGS sequence"/>
</dbReference>
<evidence type="ECO:0000313" key="3">
    <source>
        <dbReference type="Proteomes" id="UP001521911"/>
    </source>
</evidence>
<gene>
    <name evidence="2" type="ORF">MHK08_04040</name>
</gene>
<dbReference type="EMBL" id="JAKRDF010000003">
    <property type="protein sequence ID" value="MCG7275640.1"/>
    <property type="molecule type" value="Genomic_DNA"/>
</dbReference>
<keyword evidence="1" id="KW-0812">Transmembrane</keyword>
<reference evidence="2 3" key="1">
    <citation type="submission" date="2022-02" db="EMBL/GenBank/DDBJ databases">
        <title>Uncovering new skin microbiome diversity through culturing and metagenomics.</title>
        <authorList>
            <person name="Conlan S."/>
            <person name="Deming C."/>
            <person name="Nisc Comparative Sequencing Program N."/>
            <person name="Segre J.A."/>
        </authorList>
    </citation>
    <scope>NUCLEOTIDE SEQUENCE [LARGE SCALE GENOMIC DNA]</scope>
    <source>
        <strain evidence="2 3">ACRQV</strain>
    </source>
</reference>
<accession>A0ABS9PSS6</accession>
<evidence type="ECO:0000256" key="1">
    <source>
        <dbReference type="SAM" id="Phobius"/>
    </source>
</evidence>
<evidence type="ECO:0000313" key="2">
    <source>
        <dbReference type="EMBL" id="MCG7275640.1"/>
    </source>
</evidence>
<comment type="caution">
    <text evidence="2">The sequence shown here is derived from an EMBL/GenBank/DDBJ whole genome shotgun (WGS) entry which is preliminary data.</text>
</comment>
<feature type="transmembrane region" description="Helical" evidence="1">
    <location>
        <begin position="29"/>
        <end position="45"/>
    </location>
</feature>
<sequence length="103" mass="11775">MRILLYGLSALLCIAAVIAKIVVGGMALPLALLVPAFIFLLVGMLQQRREQRPVEFGDLEEWHKEDLKRLLDNGQYGTAVRQVQMWFRGTSHERAEEIVRRLT</sequence>
<name>A0ABS9PSS6_9CORY</name>
<protein>
    <submittedName>
        <fullName evidence="2">Uncharacterized protein</fullName>
    </submittedName>
</protein>
<keyword evidence="3" id="KW-1185">Reference proteome</keyword>
<proteinExistence type="predicted"/>
<keyword evidence="1" id="KW-0472">Membrane</keyword>